<reference evidence="1" key="2">
    <citation type="submission" date="2023-12" db="EMBL/GenBank/DDBJ databases">
        <authorList>
            <person name="Sun Q."/>
            <person name="Inoue M."/>
        </authorList>
    </citation>
    <scope>NUCLEOTIDE SEQUENCE</scope>
    <source>
        <strain evidence="1">JCM 12289</strain>
    </source>
</reference>
<dbReference type="EMBL" id="BAAADN010000050">
    <property type="protein sequence ID" value="GAA0471303.1"/>
    <property type="molecule type" value="Genomic_DNA"/>
</dbReference>
<evidence type="ECO:0000313" key="1">
    <source>
        <dbReference type="EMBL" id="GAA0471303.1"/>
    </source>
</evidence>
<organism evidence="1 2">
    <name type="scientific">Halococcus dombrowskii</name>
    <dbReference type="NCBI Taxonomy" id="179637"/>
    <lineage>
        <taxon>Archaea</taxon>
        <taxon>Methanobacteriati</taxon>
        <taxon>Methanobacteriota</taxon>
        <taxon>Stenosarchaea group</taxon>
        <taxon>Halobacteria</taxon>
        <taxon>Halobacteriales</taxon>
        <taxon>Halococcaceae</taxon>
        <taxon>Halococcus</taxon>
    </lineage>
</organism>
<evidence type="ECO:0000313" key="2">
    <source>
        <dbReference type="Proteomes" id="UP001500962"/>
    </source>
</evidence>
<dbReference type="Proteomes" id="UP001500962">
    <property type="component" value="Unassembled WGS sequence"/>
</dbReference>
<name>A0AAV3SKW6_HALDO</name>
<proteinExistence type="predicted"/>
<comment type="caution">
    <text evidence="1">The sequence shown here is derived from an EMBL/GenBank/DDBJ whole genome shotgun (WGS) entry which is preliminary data.</text>
</comment>
<sequence>MADLMNTEMVFAVSDGGKSHTEAEHTSWADCRAAVTMCVNAACDLATSNP</sequence>
<reference evidence="1" key="1">
    <citation type="journal article" date="2014" name="Int. J. Syst. Evol. Microbiol.">
        <title>Complete genome sequence of Corynebacterium casei LMG S-19264T (=DSM 44701T), isolated from a smear-ripened cheese.</title>
        <authorList>
            <consortium name="US DOE Joint Genome Institute (JGI-PGF)"/>
            <person name="Walter F."/>
            <person name="Albersmeier A."/>
            <person name="Kalinowski J."/>
            <person name="Ruckert C."/>
        </authorList>
    </citation>
    <scope>NUCLEOTIDE SEQUENCE</scope>
    <source>
        <strain evidence="1">JCM 12289</strain>
    </source>
</reference>
<dbReference type="Gene3D" id="3.40.630.10">
    <property type="entry name" value="Zn peptidases"/>
    <property type="match status" value="1"/>
</dbReference>
<protein>
    <submittedName>
        <fullName evidence="1">Uncharacterized protein</fullName>
    </submittedName>
</protein>
<dbReference type="AlphaFoldDB" id="A0AAV3SKW6"/>
<gene>
    <name evidence="1" type="ORF">GCM10008985_30250</name>
</gene>
<accession>A0AAV3SKW6</accession>
<dbReference type="SUPFAM" id="SSF53187">
    <property type="entry name" value="Zn-dependent exopeptidases"/>
    <property type="match status" value="1"/>
</dbReference>